<dbReference type="GO" id="GO:0004482">
    <property type="term" value="F:mRNA 5'-cap (guanine-N7-)-methyltransferase activity"/>
    <property type="evidence" value="ECO:0007669"/>
    <property type="project" value="InterPro"/>
</dbReference>
<evidence type="ECO:0000259" key="28">
    <source>
        <dbReference type="PROSITE" id="PS51590"/>
    </source>
</evidence>
<keyword evidence="14" id="KW-0946">Virion</keyword>
<dbReference type="EC" id="2.7.7.48" evidence="3"/>
<evidence type="ECO:0000256" key="16">
    <source>
        <dbReference type="ARBA" id="ARBA00023042"/>
    </source>
</evidence>
<comment type="subcellular location">
    <subcellularLocation>
        <location evidence="1">Host cytoplasm</location>
    </subcellularLocation>
    <subcellularLocation>
        <location evidence="2">Virion</location>
    </subcellularLocation>
</comment>
<dbReference type="GO" id="GO:0044423">
    <property type="term" value="C:virion component"/>
    <property type="evidence" value="ECO:0007669"/>
    <property type="project" value="UniProtKB-KW"/>
</dbReference>
<name>A0A0D3R1D8_9RHAB</name>
<evidence type="ECO:0000256" key="9">
    <source>
        <dbReference type="ARBA" id="ARBA00022691"/>
    </source>
</evidence>
<evidence type="ECO:0000256" key="2">
    <source>
        <dbReference type="ARBA" id="ARBA00004328"/>
    </source>
</evidence>
<evidence type="ECO:0000256" key="13">
    <source>
        <dbReference type="ARBA" id="ARBA00022840"/>
    </source>
</evidence>
<dbReference type="KEGG" id="vg:32707894"/>
<dbReference type="GeneID" id="32707894"/>
<keyword evidence="12" id="KW-0378">Hydrolase</keyword>
<dbReference type="InterPro" id="IPR017234">
    <property type="entry name" value="RNA-dir_pol_rhabdovirus"/>
</dbReference>
<dbReference type="NCBIfam" id="TIGR04198">
    <property type="entry name" value="paramyx_RNAcap"/>
    <property type="match status" value="1"/>
</dbReference>
<evidence type="ECO:0000256" key="5">
    <source>
        <dbReference type="ARBA" id="ARBA00022484"/>
    </source>
</evidence>
<keyword evidence="16" id="KW-0506">mRNA capping</keyword>
<dbReference type="PIRSF" id="PIRSF037546">
    <property type="entry name" value="RNA_pol_RhabdoV_sub"/>
    <property type="match status" value="1"/>
</dbReference>
<keyword evidence="18" id="KW-0511">Multifunctional enzyme</keyword>
<organism evidence="29 30">
    <name type="scientific">Parry Creek virus</name>
    <dbReference type="NCBI Taxonomy" id="318845"/>
    <lineage>
        <taxon>Viruses</taxon>
        <taxon>Riboviria</taxon>
        <taxon>Orthornavirae</taxon>
        <taxon>Negarnaviricota</taxon>
        <taxon>Haploviricotina</taxon>
        <taxon>Monjiviricetes</taxon>
        <taxon>Mononegavirales</taxon>
        <taxon>Rhabdoviridae</taxon>
        <taxon>Alpharhabdovirinae</taxon>
        <taxon>Hapavirus</taxon>
        <taxon>Hapavirus parry</taxon>
    </lineage>
</organism>
<keyword evidence="9" id="KW-0949">S-adenosyl-L-methionine</keyword>
<comment type="catalytic activity">
    <reaction evidence="20">
        <text>a 5'-end (5'-triphosphoguanosine)-(2'-O-methyladenylyl)-adenylyl-cytidylyl-adenosine in mRNA + S-adenosyl-L-methionine = a 5'-end (N(7)-methyl 5'-triphosphoguanosine)-(2'-O-methyladenylyl)-adenylyl-cytidylyl-adenosine in mRNA + S-adenosyl-L-homocysteine</text>
        <dbReference type="Rhea" id="RHEA:65440"/>
        <dbReference type="Rhea" id="RHEA-COMP:16798"/>
        <dbReference type="Rhea" id="RHEA-COMP:16801"/>
        <dbReference type="ChEBI" id="CHEBI:57856"/>
        <dbReference type="ChEBI" id="CHEBI:59789"/>
        <dbReference type="ChEBI" id="CHEBI:156482"/>
        <dbReference type="ChEBI" id="CHEBI:156483"/>
    </reaction>
</comment>
<reference evidence="29 30" key="1">
    <citation type="journal article" date="2015" name="PLoS Pathog.">
        <title>Evolution of genome size and complexity in the rhabdoviridae.</title>
        <authorList>
            <person name="Walker P.J."/>
            <person name="Firth C."/>
            <person name="Widen S.G."/>
            <person name="Blasdell K.R."/>
            <person name="Guzman H."/>
            <person name="Wood T.G."/>
            <person name="Paradkar P.N."/>
            <person name="Holmes E.C."/>
            <person name="Tesh R.B."/>
            <person name="Vasilakis N."/>
        </authorList>
    </citation>
    <scope>NUCLEOTIDE SEQUENCE [LARGE SCALE GENOMIC DNA]</scope>
    <source>
        <strain evidence="29 30">OR189</strain>
    </source>
</reference>
<evidence type="ECO:0000256" key="6">
    <source>
        <dbReference type="ARBA" id="ARBA00022603"/>
    </source>
</evidence>
<dbReference type="InterPro" id="IPR014023">
    <property type="entry name" value="Mononeg_RNA_pol_cat"/>
</dbReference>
<comment type="catalytic activity">
    <reaction evidence="25">
        <text>a 5'-end (5'-triphosphoguanosine)-adenylyl-adenylyl-cytidylyl-adenosine in mRNA + 2 S-adenosyl-L-methionine = a 5'-end (N(7)-methyl 5'-triphosphoguanosine)-(2'-O-methyladenylyl)-adenylyl-cytidylyl-adenosine in mRNA + 2 S-adenosyl-L-homocysteine + H(+)</text>
        <dbReference type="Rhea" id="RHEA:65376"/>
        <dbReference type="Rhea" id="RHEA-COMP:16797"/>
        <dbReference type="Rhea" id="RHEA-COMP:16798"/>
        <dbReference type="ChEBI" id="CHEBI:15378"/>
        <dbReference type="ChEBI" id="CHEBI:57856"/>
        <dbReference type="ChEBI" id="CHEBI:59789"/>
        <dbReference type="ChEBI" id="CHEBI:156483"/>
        <dbReference type="ChEBI" id="CHEBI:156484"/>
        <dbReference type="EC" id="2.1.1.375"/>
    </reaction>
</comment>
<keyword evidence="13" id="KW-0067">ATP-binding</keyword>
<dbReference type="InterPro" id="IPR039530">
    <property type="entry name" value="L_methyltransferase_rhabdo"/>
</dbReference>
<evidence type="ECO:0000256" key="18">
    <source>
        <dbReference type="ARBA" id="ARBA00023268"/>
    </source>
</evidence>
<evidence type="ECO:0000256" key="8">
    <source>
        <dbReference type="ARBA" id="ARBA00022679"/>
    </source>
</evidence>
<evidence type="ECO:0000256" key="20">
    <source>
        <dbReference type="ARBA" id="ARBA00024499"/>
    </source>
</evidence>
<evidence type="ECO:0000256" key="11">
    <source>
        <dbReference type="ARBA" id="ARBA00022741"/>
    </source>
</evidence>
<dbReference type="Pfam" id="PF14318">
    <property type="entry name" value="Mononeg_mRNAcap"/>
    <property type="match status" value="1"/>
</dbReference>
<dbReference type="EMBL" id="KM204988">
    <property type="protein sequence ID" value="AJR28317.1"/>
    <property type="molecule type" value="Viral_cRNA"/>
</dbReference>
<dbReference type="Proteomes" id="UP000101530">
    <property type="component" value="Segment"/>
</dbReference>
<evidence type="ECO:0000256" key="1">
    <source>
        <dbReference type="ARBA" id="ARBA00004192"/>
    </source>
</evidence>
<comment type="catalytic activity">
    <reaction evidence="19">
        <text>a 5'-end triphospho-adenylyl-adenylyl-cytidylyl-adenosine in mRNA + GDP + H(+) = a 5'-end (5'-triphosphoguanosine)-adenylyl-adenylyl-cytidylyl-adenosine in mRNA + diphosphate</text>
        <dbReference type="Rhea" id="RHEA:65436"/>
        <dbReference type="Rhea" id="RHEA-COMP:16797"/>
        <dbReference type="Rhea" id="RHEA-COMP:16799"/>
        <dbReference type="ChEBI" id="CHEBI:15378"/>
        <dbReference type="ChEBI" id="CHEBI:33019"/>
        <dbReference type="ChEBI" id="CHEBI:58189"/>
        <dbReference type="ChEBI" id="CHEBI:156484"/>
        <dbReference type="ChEBI" id="CHEBI:156503"/>
        <dbReference type="EC" id="2.7.7.88"/>
    </reaction>
</comment>
<dbReference type="Pfam" id="PF21080">
    <property type="entry name" value="Methyltrans_Mon_1st"/>
    <property type="match status" value="1"/>
</dbReference>
<evidence type="ECO:0000256" key="22">
    <source>
        <dbReference type="ARBA" id="ARBA00030436"/>
    </source>
</evidence>
<feature type="domain" description="Mononegavirus-type SAM-dependent 2'-O-MTase" evidence="28">
    <location>
        <begin position="1669"/>
        <end position="1866"/>
    </location>
</feature>
<dbReference type="GO" id="GO:0005524">
    <property type="term" value="F:ATP binding"/>
    <property type="evidence" value="ECO:0007669"/>
    <property type="project" value="UniProtKB-KW"/>
</dbReference>
<dbReference type="GO" id="GO:0003968">
    <property type="term" value="F:RNA-directed RNA polymerase activity"/>
    <property type="evidence" value="ECO:0007669"/>
    <property type="project" value="UniProtKB-KW"/>
</dbReference>
<evidence type="ECO:0000313" key="30">
    <source>
        <dbReference type="Proteomes" id="UP000101530"/>
    </source>
</evidence>
<dbReference type="EC" id="2.7.7.88" evidence="4"/>
<keyword evidence="17" id="KW-1035">Host cytoplasm</keyword>
<keyword evidence="30" id="KW-1185">Reference proteome</keyword>
<evidence type="ECO:0000256" key="23">
    <source>
        <dbReference type="ARBA" id="ARBA00031012"/>
    </source>
</evidence>
<evidence type="ECO:0000256" key="12">
    <source>
        <dbReference type="ARBA" id="ARBA00022801"/>
    </source>
</evidence>
<evidence type="ECO:0000256" key="26">
    <source>
        <dbReference type="ARBA" id="ARBA00048548"/>
    </source>
</evidence>
<keyword evidence="6" id="KW-0489">Methyltransferase</keyword>
<dbReference type="EC" id="2.1.1.375" evidence="21"/>
<evidence type="ECO:0000313" key="29">
    <source>
        <dbReference type="EMBL" id="AJR28317.1"/>
    </source>
</evidence>
<dbReference type="GO" id="GO:0016787">
    <property type="term" value="F:hydrolase activity"/>
    <property type="evidence" value="ECO:0007669"/>
    <property type="project" value="UniProtKB-KW"/>
</dbReference>
<evidence type="ECO:0000256" key="15">
    <source>
        <dbReference type="ARBA" id="ARBA00022953"/>
    </source>
</evidence>
<evidence type="ECO:0000256" key="14">
    <source>
        <dbReference type="ARBA" id="ARBA00022844"/>
    </source>
</evidence>
<protein>
    <recommendedName>
        <fullName evidence="23">Replicase</fullName>
        <ecNumber evidence="21">2.1.1.375</ecNumber>
        <ecNumber evidence="3">2.7.7.48</ecNumber>
        <ecNumber evidence="4">2.7.7.88</ecNumber>
    </recommendedName>
    <alternativeName>
        <fullName evidence="22">Transcriptase</fullName>
    </alternativeName>
</protein>
<proteinExistence type="predicted"/>
<dbReference type="InterPro" id="IPR048397">
    <property type="entry name" value="Methyltrans_Mon_CD"/>
</dbReference>
<keyword evidence="15" id="KW-0693">Viral RNA replication</keyword>
<dbReference type="InterPro" id="IPR026890">
    <property type="entry name" value="Mononeg_mRNAcap"/>
</dbReference>
<keyword evidence="11" id="KW-0547">Nucleotide-binding</keyword>
<evidence type="ECO:0000256" key="25">
    <source>
        <dbReference type="ARBA" id="ARBA00047370"/>
    </source>
</evidence>
<dbReference type="GO" id="GO:0030430">
    <property type="term" value="C:host cell cytoplasm"/>
    <property type="evidence" value="ECO:0007669"/>
    <property type="project" value="UniProtKB-SubCell"/>
</dbReference>
<keyword evidence="7" id="KW-0507">mRNA processing</keyword>
<evidence type="ECO:0000256" key="4">
    <source>
        <dbReference type="ARBA" id="ARBA00012582"/>
    </source>
</evidence>
<dbReference type="InterPro" id="IPR025786">
    <property type="entry name" value="Mononega_L_MeTrfase"/>
</dbReference>
<keyword evidence="5" id="KW-0696">RNA-directed RNA polymerase</keyword>
<evidence type="ECO:0000256" key="24">
    <source>
        <dbReference type="ARBA" id="ARBA00047332"/>
    </source>
</evidence>
<evidence type="ECO:0000256" key="10">
    <source>
        <dbReference type="ARBA" id="ARBA00022695"/>
    </source>
</evidence>
<evidence type="ECO:0000256" key="7">
    <source>
        <dbReference type="ARBA" id="ARBA00022664"/>
    </source>
</evidence>
<keyword evidence="8" id="KW-0808">Transferase</keyword>
<evidence type="ECO:0000256" key="21">
    <source>
        <dbReference type="ARBA" id="ARBA00026099"/>
    </source>
</evidence>
<dbReference type="RefSeq" id="YP_009361979.1">
    <property type="nucleotide sequence ID" value="NC_034449.1"/>
</dbReference>
<dbReference type="PROSITE" id="PS50526">
    <property type="entry name" value="RDRP_SSRNA_NEG_NONSEG"/>
    <property type="match status" value="1"/>
</dbReference>
<sequence length="2118" mass="245687">MDLLENETFNDINEESDYIYDLGDCIEEFEDDFVNDFLSEEDRMEFLNNNDYNLNSPIIIEHIIELVKFISNQSYNNIYFRPNWLIFKDLYKKGKIKEGIVNIDKDYLHLKLFNFIKSPTFLPENQYAKIIRTSLKHHSAVTEFLQIWFKKWGFSDKLDCCNIWENYNRLLSREFLWWSEIFYDSHIITLHMNCSGKKEARNLIKLYKSTPLLNKDGKLQGFIWKSQTMGELLILSDYILCNNLESIWDRPFLLMIKDIMMSRVQSITSMTFSIEPIYSDLQVKKLIELYSSGDEFLCKTGNLGYDGLKLLEPICNLQLCKLARNYRPLIPEFPEFGQHVWRSVNEKSMNTYELLEIYQLITNETSLDMVLNYYSVFRHWGHPNIDYFEGLQKLHDQVNMEKHIDDDYAQKLASDLAYKVLKKHYFEKKKWFVDLTKIKKTHPLHKHITNSTWPNQFEIEDFGDKWHLLPIIKIFDIPDLIDPSLVYSDKSHSMDRDEVIDYMIRNPGKPIPTRRVLQTMLNQPATDWKSFLKKINDFGLDLKYLIIGLKAKEREMKRIGRFFSLMSWELREYFVFTEYLIKEYFVPLFHGLTMADDLQSVIKKMLENSQGQGADDYEFVSIANHIDYEKWNNHQRKESNYYVFRVMGQCFGLPNLFTRTHEFFEKSLIYYPQRADLMSVEGNTLVNNSPYLVCWDGQKGGLEGLRQKGWSVLNYLVIERESRIRNTKVKVLAQGDNQTISTFYHLQSHFDENELVEQLNHICKNNKAIMNAIEQGTTKLGLVINRDETMVSADYLNYGKVPIFRGIIRGLHLKRWSRVNCVTNDQVPSLSNSLASCATNALTVSHYSEDPLNAIYLHSLFGNITISLLMEYNPALRTSVKFALKDPDLVDHMWFRILLLYLDPSLGGVSGTSLTRFLIRMFPDPLTESLSFWKFIHDNCNDVNLQNLCSVIGNPPLMNFQIEHLDKLIENPSSINLIRGISAANLIKNEVKNNLIESIPHVSNQIIKHALEYTRDEEQMILQWARSIKPLFPRFLSEMVNSTYYGITTSLIGLFQNSKTIRSQFRKKYHKRIDDVVFKSEIIGISSLLRIIKISTQTPIKIWKCSSTHADYLRKASWGQDILGMTIPHPLEMLGTPDNLTNLCNACKSKEIISDYIAVMIPKGFSLSGTVKGPYPPYLGSKTSESTSIIQPWEKETNIPLIRRASKLRNAISWFIEPGSNLAKSIMENIKSLTGEDWGEGLKGFKRTGSALHRYSCSRVSNGGFCASSPSKFMWMICTTDTMVNLTGKNYDFMFQSLLIYSQSTSAVIWGKRSDPVNMHYHINCIDCIREIGEPILESDWVLKLPSVSHILNAWRPDPSQSWGEEKMQLEIPHKNWDRVNPGEKTYHVGFIMGFIFTDMLLSHSKHVSDSSLFPLGISRKLAPKAWFDGLIMGIQKSCSLQISHRRNLLELKKPRIVQWGSAYFTIEKICESPGFLGMVRDGPLLNEITSVPHKIPSSYPLNNFDLGALSRNYLKTKLFNIFENPNSIKKYDNIWTFADLQSHEIIGSLALSHIAYNLIMGQKKNKQFQNQVRLIQNAYIAIKNGDWANIDQKRALRLVSVCDQEVRHSCKFDIGPFVLENKRPNLDWGDEYIGDLTTIEVEFTHEKEEKNSDIIFVRRFCPLLSGLRTFQMATGSHYKLRTIIKKLNIKWSFALVCGDGSGGVTSYLCRSNPFGEVVFNSLLELDGIDFKGSHPSPPPAITALGSIKERCINYDNCWQAPSDLSIKETWDYFSQISRSKNKKYDLIIMEADIGNDITLKKVRNLLSQFAKCHLNENGSIICRSFLEKIWSGADEINELLSRTFRDIKWTQTTLSSNFTQEVYIVFQYINHYPDNRYINWKTLSRKILDFYCFQTNSKEFERSSTIGKSNLLVGVPIELMVTPNVELSSILVKIGLETGFAVSVTKSWIRHLNKNAVNYVLAVNALLFESVIPITRKSKKRAPPPSNQSLEMILSFFFGSYLWISLNVKSLEIFNWLLDKLCNHVDFYLSYHLKESKKDIKYCMSWSLKKPDNQDMVWKRIRLHRQSTLIGNVIRCWQRMYSVDDRLICEEKVDKVLSFYNKGLNSKIIKDNSTIYL</sequence>
<dbReference type="InterPro" id="IPR039736">
    <property type="entry name" value="L_poly_C"/>
</dbReference>
<dbReference type="PROSITE" id="PS51590">
    <property type="entry name" value="SAM_MT_MNV_L"/>
    <property type="match status" value="1"/>
</dbReference>
<dbReference type="Pfam" id="PF00946">
    <property type="entry name" value="Mononeg_RNA_pol"/>
    <property type="match status" value="1"/>
</dbReference>
<comment type="catalytic activity">
    <reaction evidence="26">
        <text>GTP + H2O = GDP + phosphate + H(+)</text>
        <dbReference type="Rhea" id="RHEA:19669"/>
        <dbReference type="ChEBI" id="CHEBI:15377"/>
        <dbReference type="ChEBI" id="CHEBI:15378"/>
        <dbReference type="ChEBI" id="CHEBI:37565"/>
        <dbReference type="ChEBI" id="CHEBI:43474"/>
        <dbReference type="ChEBI" id="CHEBI:58189"/>
    </reaction>
</comment>
<dbReference type="Pfam" id="PF14314">
    <property type="entry name" value="Methyltrans_Mon_2nd"/>
    <property type="match status" value="1"/>
</dbReference>
<evidence type="ECO:0000256" key="19">
    <source>
        <dbReference type="ARBA" id="ARBA00024494"/>
    </source>
</evidence>
<comment type="catalytic activity">
    <reaction evidence="24">
        <text>a 5'-end (5'-triphosphoguanosine)-adenylyl-adenylyl-cytidylyl-adenosine in mRNA + S-adenosyl-L-methionine = a 5'-end (5'-triphosphoguanosine)-(2'-O-methyladenylyl)-adenylyl-cytidylyl-adenosine in mRNA + S-adenosyl-L-homocysteine + H(+)</text>
        <dbReference type="Rhea" id="RHEA:65380"/>
        <dbReference type="Rhea" id="RHEA-COMP:16797"/>
        <dbReference type="Rhea" id="RHEA-COMP:16801"/>
        <dbReference type="ChEBI" id="CHEBI:15378"/>
        <dbReference type="ChEBI" id="CHEBI:57856"/>
        <dbReference type="ChEBI" id="CHEBI:59789"/>
        <dbReference type="ChEBI" id="CHEBI:156482"/>
        <dbReference type="ChEBI" id="CHEBI:156484"/>
    </reaction>
</comment>
<evidence type="ECO:0000259" key="27">
    <source>
        <dbReference type="PROSITE" id="PS50526"/>
    </source>
</evidence>
<evidence type="ECO:0000256" key="3">
    <source>
        <dbReference type="ARBA" id="ARBA00012494"/>
    </source>
</evidence>
<feature type="domain" description="RdRp catalytic" evidence="27">
    <location>
        <begin position="620"/>
        <end position="806"/>
    </location>
</feature>
<evidence type="ECO:0000256" key="17">
    <source>
        <dbReference type="ARBA" id="ARBA00023200"/>
    </source>
</evidence>
<accession>A0A0D3R1D8</accession>
<keyword evidence="10" id="KW-0548">Nucleotidyltransferase</keyword>